<evidence type="ECO:0000256" key="7">
    <source>
        <dbReference type="ARBA" id="ARBA00023040"/>
    </source>
</evidence>
<dbReference type="Proteomes" id="UP000001811">
    <property type="component" value="Unplaced"/>
</dbReference>
<dbReference type="PRINTS" id="PR01534">
    <property type="entry name" value="VOMERONASL1R"/>
</dbReference>
<keyword evidence="8 12" id="KW-0472">Membrane</keyword>
<feature type="transmembrane region" description="Helical" evidence="12">
    <location>
        <begin position="236"/>
        <end position="261"/>
    </location>
</feature>
<organism evidence="14 15">
    <name type="scientific">Oryctolagus cuniculus</name>
    <name type="common">Rabbit</name>
    <dbReference type="NCBI Taxonomy" id="9986"/>
    <lineage>
        <taxon>Eukaryota</taxon>
        <taxon>Metazoa</taxon>
        <taxon>Chordata</taxon>
        <taxon>Craniata</taxon>
        <taxon>Vertebrata</taxon>
        <taxon>Euteleostomi</taxon>
        <taxon>Mammalia</taxon>
        <taxon>Eutheria</taxon>
        <taxon>Euarchontoglires</taxon>
        <taxon>Glires</taxon>
        <taxon>Lagomorpha</taxon>
        <taxon>Leporidae</taxon>
        <taxon>Oryctolagus</taxon>
    </lineage>
</organism>
<accession>G1TGV9</accession>
<dbReference type="FunFam" id="1.20.1070.10:FF:000051">
    <property type="entry name" value="Vomeronasal type-1 receptor"/>
    <property type="match status" value="1"/>
</dbReference>
<feature type="domain" description="G-protein coupled receptors family 1 profile" evidence="13">
    <location>
        <begin position="25"/>
        <end position="287"/>
    </location>
</feature>
<sequence length="311" mass="35652">MSTFSDHVAINNCILCQAGIGISSNNFLLFHIFTLLQYHKPKLTDMIICHLALVHTVMLLTVLFLRSPDLFELLSFWNDFKCKALFYINRVMRGLSIFTTCLLSIIQAITISSSTSWLAQFKYKSTHFIFYLFLSLWFLCLCFSTSTIFHTVASSNVTQTNLMVLTKYCSYYPISPSIRSLIFTMLTSRDVFLVGVMLLSSVYMVILLLRHQRRSQHLHSTSLSPRFSPEKRATTTILLLVSFFVVMYWVDFIISCFSLILWSYDSVILGVQGVVVNAYASVSPLILISSSKRIINIFSKHTMEKLRILTN</sequence>
<dbReference type="RefSeq" id="NP_001160689.1">
    <property type="nucleotide sequence ID" value="NM_001167217.1"/>
</dbReference>
<evidence type="ECO:0000313" key="15">
    <source>
        <dbReference type="Proteomes" id="UP000001811"/>
    </source>
</evidence>
<feature type="transmembrane region" description="Helical" evidence="12">
    <location>
        <begin position="95"/>
        <end position="118"/>
    </location>
</feature>
<keyword evidence="11 12" id="KW-0807">Transducer</keyword>
<evidence type="ECO:0000313" key="14">
    <source>
        <dbReference type="Ensembl" id="ENSOCUP00000016161.2"/>
    </source>
</evidence>
<dbReference type="InterPro" id="IPR017452">
    <property type="entry name" value="GPCR_Rhodpsn_7TM"/>
</dbReference>
<evidence type="ECO:0000256" key="9">
    <source>
        <dbReference type="ARBA" id="ARBA00023157"/>
    </source>
</evidence>
<dbReference type="InParanoid" id="G1TGV9"/>
<comment type="similarity">
    <text evidence="2 12">Belongs to the G-protein coupled receptor 1 family.</text>
</comment>
<dbReference type="AlphaFoldDB" id="G1TGV9"/>
<evidence type="ECO:0000256" key="10">
    <source>
        <dbReference type="ARBA" id="ARBA00023170"/>
    </source>
</evidence>
<dbReference type="InterPro" id="IPR004072">
    <property type="entry name" value="Vmron_rcpt_1"/>
</dbReference>
<protein>
    <recommendedName>
        <fullName evidence="12">Vomeronasal type-1 receptor</fullName>
    </recommendedName>
</protein>
<keyword evidence="4 12" id="KW-0589">Pheromone response</keyword>
<dbReference type="Ensembl" id="ENSOCUT00000020957.2">
    <property type="protein sequence ID" value="ENSOCUP00000016161.2"/>
    <property type="gene ID" value="ENSOCUG00000021089.2"/>
</dbReference>
<evidence type="ECO:0000256" key="1">
    <source>
        <dbReference type="ARBA" id="ARBA00004651"/>
    </source>
</evidence>
<keyword evidence="5 12" id="KW-0812">Transmembrane</keyword>
<gene>
    <name evidence="14" type="primary">ORYCUNV1R1528</name>
</gene>
<dbReference type="HOGENOM" id="CLU_058641_0_0_1"/>
<dbReference type="SUPFAM" id="SSF81321">
    <property type="entry name" value="Family A G protein-coupled receptor-like"/>
    <property type="match status" value="1"/>
</dbReference>
<evidence type="ECO:0000256" key="2">
    <source>
        <dbReference type="ARBA" id="ARBA00010663"/>
    </source>
</evidence>
<reference evidence="14 15" key="1">
    <citation type="journal article" date="2011" name="Nature">
        <title>A high-resolution map of human evolutionary constraint using 29 mammals.</title>
        <authorList>
            <person name="Lindblad-Toh K."/>
            <person name="Garber M."/>
            <person name="Zuk O."/>
            <person name="Lin M.F."/>
            <person name="Parker B.J."/>
            <person name="Washietl S."/>
            <person name="Kheradpour P."/>
            <person name="Ernst J."/>
            <person name="Jordan G."/>
            <person name="Mauceli E."/>
            <person name="Ward L.D."/>
            <person name="Lowe C.B."/>
            <person name="Holloway A.K."/>
            <person name="Clamp M."/>
            <person name="Gnerre S."/>
            <person name="Alfoldi J."/>
            <person name="Beal K."/>
            <person name="Chang J."/>
            <person name="Clawson H."/>
            <person name="Cuff J."/>
            <person name="Di Palma F."/>
            <person name="Fitzgerald S."/>
            <person name="Flicek P."/>
            <person name="Guttman M."/>
            <person name="Hubisz M.J."/>
            <person name="Jaffe D.B."/>
            <person name="Jungreis I."/>
            <person name="Kent W.J."/>
            <person name="Kostka D."/>
            <person name="Lara M."/>
            <person name="Martins A.L."/>
            <person name="Massingham T."/>
            <person name="Moltke I."/>
            <person name="Raney B.J."/>
            <person name="Rasmussen M.D."/>
            <person name="Robinson J."/>
            <person name="Stark A."/>
            <person name="Vilella A.J."/>
            <person name="Wen J."/>
            <person name="Xie X."/>
            <person name="Zody M.C."/>
            <person name="Baldwin J."/>
            <person name="Bloom T."/>
            <person name="Chin C.W."/>
            <person name="Heiman D."/>
            <person name="Nicol R."/>
            <person name="Nusbaum C."/>
            <person name="Young S."/>
            <person name="Wilkinson J."/>
            <person name="Worley K.C."/>
            <person name="Kovar C.L."/>
            <person name="Muzny D.M."/>
            <person name="Gibbs R.A."/>
            <person name="Cree A."/>
            <person name="Dihn H.H."/>
            <person name="Fowler G."/>
            <person name="Jhangiani S."/>
            <person name="Joshi V."/>
            <person name="Lee S."/>
            <person name="Lewis L.R."/>
            <person name="Nazareth L.V."/>
            <person name="Okwuonu G."/>
            <person name="Santibanez J."/>
            <person name="Warren W.C."/>
            <person name="Mardis E.R."/>
            <person name="Weinstock G.M."/>
            <person name="Wilson R.K."/>
            <person name="Delehaunty K."/>
            <person name="Dooling D."/>
            <person name="Fronik C."/>
            <person name="Fulton L."/>
            <person name="Fulton B."/>
            <person name="Graves T."/>
            <person name="Minx P."/>
            <person name="Sodergren E."/>
            <person name="Birney E."/>
            <person name="Margulies E.H."/>
            <person name="Herrero J."/>
            <person name="Green E.D."/>
            <person name="Haussler D."/>
            <person name="Siepel A."/>
            <person name="Goldman N."/>
            <person name="Pollard K.S."/>
            <person name="Pedersen J.S."/>
            <person name="Lander E.S."/>
            <person name="Kellis M."/>
        </authorList>
    </citation>
    <scope>NUCLEOTIDE SEQUENCE [LARGE SCALE GENOMIC DNA]</scope>
    <source>
        <strain evidence="15">Thorbecke</strain>
    </source>
</reference>
<name>G1TGV9_RABIT</name>
<dbReference type="GO" id="GO:0005886">
    <property type="term" value="C:plasma membrane"/>
    <property type="evidence" value="ECO:0007669"/>
    <property type="project" value="UniProtKB-SubCell"/>
</dbReference>
<evidence type="ECO:0000256" key="3">
    <source>
        <dbReference type="ARBA" id="ARBA00022475"/>
    </source>
</evidence>
<evidence type="ECO:0000256" key="4">
    <source>
        <dbReference type="ARBA" id="ARBA00022507"/>
    </source>
</evidence>
<dbReference type="CTD" id="100310996"/>
<dbReference type="GO" id="GO:0019236">
    <property type="term" value="P:response to pheromone"/>
    <property type="evidence" value="ECO:0007669"/>
    <property type="project" value="UniProtKB-KW"/>
</dbReference>
<evidence type="ECO:0000256" key="5">
    <source>
        <dbReference type="ARBA" id="ARBA00022692"/>
    </source>
</evidence>
<reference evidence="14" key="3">
    <citation type="submission" date="2025-09" db="UniProtKB">
        <authorList>
            <consortium name="Ensembl"/>
        </authorList>
    </citation>
    <scope>IDENTIFICATION</scope>
    <source>
        <strain evidence="14">Thorbecke</strain>
    </source>
</reference>
<comment type="subcellular location">
    <subcellularLocation>
        <location evidence="1 12">Cell membrane</location>
        <topology evidence="1 12">Multi-pass membrane protein</topology>
    </subcellularLocation>
</comment>
<dbReference type="KEGG" id="ocu:100310996"/>
<feature type="transmembrane region" description="Helical" evidence="12">
    <location>
        <begin position="130"/>
        <end position="153"/>
    </location>
</feature>
<dbReference type="eggNOG" id="ENOG502SNRJ">
    <property type="taxonomic scope" value="Eukaryota"/>
</dbReference>
<dbReference type="GO" id="GO:0007606">
    <property type="term" value="P:sensory perception of chemical stimulus"/>
    <property type="evidence" value="ECO:0007669"/>
    <property type="project" value="UniProtKB-ARBA"/>
</dbReference>
<keyword evidence="6 12" id="KW-1133">Transmembrane helix</keyword>
<dbReference type="OrthoDB" id="9606139at2759"/>
<keyword evidence="10 12" id="KW-0675">Receptor</keyword>
<keyword evidence="9" id="KW-1015">Disulfide bond</keyword>
<feature type="transmembrane region" description="Helical" evidence="12">
    <location>
        <begin position="267"/>
        <end position="288"/>
    </location>
</feature>
<keyword evidence="3 12" id="KW-1003">Cell membrane</keyword>
<feature type="transmembrane region" description="Helical" evidence="12">
    <location>
        <begin position="191"/>
        <end position="209"/>
    </location>
</feature>
<keyword evidence="7 12" id="KW-0297">G-protein coupled receptor</keyword>
<dbReference type="Pfam" id="PF03402">
    <property type="entry name" value="V1R"/>
    <property type="match status" value="1"/>
</dbReference>
<evidence type="ECO:0000256" key="8">
    <source>
        <dbReference type="ARBA" id="ARBA00023136"/>
    </source>
</evidence>
<feature type="transmembrane region" description="Helical" evidence="12">
    <location>
        <begin position="47"/>
        <end position="65"/>
    </location>
</feature>
<proteinExistence type="inferred from homology"/>
<evidence type="ECO:0000259" key="13">
    <source>
        <dbReference type="PROSITE" id="PS50262"/>
    </source>
</evidence>
<keyword evidence="15" id="KW-1185">Reference proteome</keyword>
<evidence type="ECO:0000256" key="12">
    <source>
        <dbReference type="RuleBase" id="RU364061"/>
    </source>
</evidence>
<dbReference type="GO" id="GO:0016503">
    <property type="term" value="F:pheromone receptor activity"/>
    <property type="evidence" value="ECO:0007669"/>
    <property type="project" value="InterPro"/>
</dbReference>
<dbReference type="Gene3D" id="1.20.1070.10">
    <property type="entry name" value="Rhodopsin 7-helix transmembrane proteins"/>
    <property type="match status" value="1"/>
</dbReference>
<dbReference type="PROSITE" id="PS50262">
    <property type="entry name" value="G_PROTEIN_RECEP_F1_2"/>
    <property type="match status" value="1"/>
</dbReference>
<dbReference type="GeneTree" id="ENSGT01030000234553"/>
<evidence type="ECO:0000256" key="6">
    <source>
        <dbReference type="ARBA" id="ARBA00022989"/>
    </source>
</evidence>
<dbReference type="PANTHER" id="PTHR24062">
    <property type="entry name" value="VOMERONASAL TYPE-1 RECEPTOR"/>
    <property type="match status" value="1"/>
</dbReference>
<dbReference type="GeneID" id="100310996"/>
<dbReference type="PaxDb" id="9986-ENSOCUP00000016161"/>
<reference evidence="14" key="2">
    <citation type="submission" date="2025-08" db="UniProtKB">
        <authorList>
            <consortium name="Ensembl"/>
        </authorList>
    </citation>
    <scope>IDENTIFICATION</scope>
    <source>
        <strain evidence="14">Thorbecke</strain>
    </source>
</reference>
<evidence type="ECO:0000256" key="11">
    <source>
        <dbReference type="ARBA" id="ARBA00023224"/>
    </source>
</evidence>